<dbReference type="PRINTS" id="PR00471">
    <property type="entry name" value="ACETATEKNASE"/>
</dbReference>
<dbReference type="NCBIfam" id="TIGR02707">
    <property type="entry name" value="butyr_kinase"/>
    <property type="match status" value="1"/>
</dbReference>
<comment type="similarity">
    <text evidence="2 9 10">Belongs to the acetokinase family.</text>
</comment>
<comment type="subcellular location">
    <subcellularLocation>
        <location evidence="1 9">Cytoplasm</location>
    </subcellularLocation>
</comment>
<accession>A0ABS4G4I2</accession>
<evidence type="ECO:0000256" key="2">
    <source>
        <dbReference type="ARBA" id="ARBA00008748"/>
    </source>
</evidence>
<sequence length="358" mass="39469">MYKILAINLGSTSTKIAYYEDDDCKVRTNVEHPVEETSKFSHFMEQNEYREKIIAKFMEENRIDKTSLSAIVSRGGHTESLEGGVYRVNEEMLKQQASGMYGQHPCDLGSKIAFEMCKTTKAIPLIVDPPITDEFDLVARISGHPLIERRSSFHALSHKATAKRYARENGLKYDELSLVVVHLGGGISVSPHKNGRMIDGENALEGDGSFSTNRTGALPVGDLIRLCFSGKYTYNDVHKMLNGEGGLVAYLGTSDVKTVEENAKSDEKSALYLDAMIYQVCKQIGAMATVLSGKVDAILLTGGIAYSQSIVGKIEDRCGFIAPIVVYPGENEMESLARGTLEGLRGYEIIKEFEPKCR</sequence>
<keyword evidence="7 9" id="KW-0067">ATP-binding</keyword>
<dbReference type="InterPro" id="IPR000890">
    <property type="entry name" value="Aliphatic_acid_kin_short-chain"/>
</dbReference>
<organism evidence="11 12">
    <name type="scientific">Youngiibacter multivorans</name>
    <dbReference type="NCBI Taxonomy" id="937251"/>
    <lineage>
        <taxon>Bacteria</taxon>
        <taxon>Bacillati</taxon>
        <taxon>Bacillota</taxon>
        <taxon>Clostridia</taxon>
        <taxon>Eubacteriales</taxon>
        <taxon>Clostridiaceae</taxon>
        <taxon>Youngiibacter</taxon>
    </lineage>
</organism>
<evidence type="ECO:0000256" key="1">
    <source>
        <dbReference type="ARBA" id="ARBA00004496"/>
    </source>
</evidence>
<dbReference type="InterPro" id="IPR011245">
    <property type="entry name" value="Butyrate_kin"/>
</dbReference>
<dbReference type="PANTHER" id="PTHR21060">
    <property type="entry name" value="ACETATE KINASE"/>
    <property type="match status" value="1"/>
</dbReference>
<dbReference type="PIRSF" id="PIRSF036458">
    <property type="entry name" value="Butyrate_kin"/>
    <property type="match status" value="1"/>
</dbReference>
<dbReference type="Gene3D" id="3.30.420.40">
    <property type="match status" value="2"/>
</dbReference>
<dbReference type="CDD" id="cd24011">
    <property type="entry name" value="ASKHA_NBD_BK"/>
    <property type="match status" value="1"/>
</dbReference>
<name>A0ABS4G4I2_9CLOT</name>
<evidence type="ECO:0000256" key="10">
    <source>
        <dbReference type="RuleBase" id="RU003835"/>
    </source>
</evidence>
<dbReference type="SUPFAM" id="SSF53067">
    <property type="entry name" value="Actin-like ATPase domain"/>
    <property type="match status" value="2"/>
</dbReference>
<dbReference type="PROSITE" id="PS01075">
    <property type="entry name" value="ACETATE_KINASE_1"/>
    <property type="match status" value="1"/>
</dbReference>
<dbReference type="Pfam" id="PF00871">
    <property type="entry name" value="Acetate_kinase"/>
    <property type="match status" value="1"/>
</dbReference>
<comment type="caution">
    <text evidence="11">The sequence shown here is derived from an EMBL/GenBank/DDBJ whole genome shotgun (WGS) entry which is preliminary data.</text>
</comment>
<dbReference type="NCBIfam" id="NF002834">
    <property type="entry name" value="PRK03011.1-5"/>
    <property type="match status" value="1"/>
</dbReference>
<evidence type="ECO:0000313" key="11">
    <source>
        <dbReference type="EMBL" id="MBP1919448.1"/>
    </source>
</evidence>
<dbReference type="InterPro" id="IPR043129">
    <property type="entry name" value="ATPase_NBD"/>
</dbReference>
<gene>
    <name evidence="9" type="primary">buk</name>
    <name evidence="11" type="ORF">J2Z34_001937</name>
</gene>
<keyword evidence="4 9" id="KW-0808">Transferase</keyword>
<comment type="catalytic activity">
    <reaction evidence="8 9">
        <text>butanoate + ATP = butanoyl phosphate + ADP</text>
        <dbReference type="Rhea" id="RHEA:13585"/>
        <dbReference type="ChEBI" id="CHEBI:17968"/>
        <dbReference type="ChEBI" id="CHEBI:30616"/>
        <dbReference type="ChEBI" id="CHEBI:58079"/>
        <dbReference type="ChEBI" id="CHEBI:456216"/>
        <dbReference type="EC" id="2.7.2.7"/>
    </reaction>
</comment>
<evidence type="ECO:0000256" key="8">
    <source>
        <dbReference type="ARBA" id="ARBA00048596"/>
    </source>
</evidence>
<evidence type="ECO:0000256" key="5">
    <source>
        <dbReference type="ARBA" id="ARBA00022741"/>
    </source>
</evidence>
<evidence type="ECO:0000256" key="9">
    <source>
        <dbReference type="HAMAP-Rule" id="MF_00542"/>
    </source>
</evidence>
<proteinExistence type="inferred from homology"/>
<evidence type="ECO:0000256" key="6">
    <source>
        <dbReference type="ARBA" id="ARBA00022777"/>
    </source>
</evidence>
<dbReference type="EC" id="2.7.2.7" evidence="9"/>
<evidence type="ECO:0000256" key="3">
    <source>
        <dbReference type="ARBA" id="ARBA00022490"/>
    </source>
</evidence>
<dbReference type="PANTHER" id="PTHR21060:SF3">
    <property type="entry name" value="BUTYRATE KINASE 2-RELATED"/>
    <property type="match status" value="1"/>
</dbReference>
<dbReference type="HAMAP" id="MF_00542">
    <property type="entry name" value="Butyrate_kinase"/>
    <property type="match status" value="1"/>
</dbReference>
<keyword evidence="6 9" id="KW-0418">Kinase</keyword>
<dbReference type="GO" id="GO:0047761">
    <property type="term" value="F:butyrate kinase activity"/>
    <property type="evidence" value="ECO:0007669"/>
    <property type="project" value="UniProtKB-EC"/>
</dbReference>
<evidence type="ECO:0000313" key="12">
    <source>
        <dbReference type="Proteomes" id="UP001519271"/>
    </source>
</evidence>
<dbReference type="InterPro" id="IPR023865">
    <property type="entry name" value="Aliphatic_acid_kinase_CS"/>
</dbReference>
<evidence type="ECO:0000256" key="4">
    <source>
        <dbReference type="ARBA" id="ARBA00022679"/>
    </source>
</evidence>
<keyword evidence="12" id="KW-1185">Reference proteome</keyword>
<reference evidence="11 12" key="1">
    <citation type="submission" date="2021-03" db="EMBL/GenBank/DDBJ databases">
        <title>Genomic Encyclopedia of Type Strains, Phase IV (KMG-IV): sequencing the most valuable type-strain genomes for metagenomic binning, comparative biology and taxonomic classification.</title>
        <authorList>
            <person name="Goeker M."/>
        </authorList>
    </citation>
    <scope>NUCLEOTIDE SEQUENCE [LARGE SCALE GENOMIC DNA]</scope>
    <source>
        <strain evidence="11 12">DSM 6139</strain>
    </source>
</reference>
<protein>
    <recommendedName>
        <fullName evidence="9">Probable butyrate kinase</fullName>
        <shortName evidence="9">BK</shortName>
        <ecNumber evidence="9">2.7.2.7</ecNumber>
    </recommendedName>
    <alternativeName>
        <fullName evidence="9">Branched-chain carboxylic acid kinase</fullName>
    </alternativeName>
</protein>
<evidence type="ECO:0000256" key="7">
    <source>
        <dbReference type="ARBA" id="ARBA00022840"/>
    </source>
</evidence>
<dbReference type="EMBL" id="JAGGKC010000015">
    <property type="protein sequence ID" value="MBP1919448.1"/>
    <property type="molecule type" value="Genomic_DNA"/>
</dbReference>
<keyword evidence="3 9" id="KW-0963">Cytoplasm</keyword>
<keyword evidence="5 9" id="KW-0547">Nucleotide-binding</keyword>
<dbReference type="Proteomes" id="UP001519271">
    <property type="component" value="Unassembled WGS sequence"/>
</dbReference>
<dbReference type="RefSeq" id="WP_245250605.1">
    <property type="nucleotide sequence ID" value="NZ_JAGGKC010000015.1"/>
</dbReference>